<sequence length="170" mass="19467">MYNHNENKENSTALLELIDGFEQNPAELFQTEMEKVAKNMKDLPFYREDIPCFCPKFVQFENQWIGMVLTPWMLSVLVLPGPNQQWKARTVGDKIALAFPYKTLNFTVSSLDNVPQYLSCSLHSPLEANLSKEHAVQLTKDCLTMLLSLPIKQKAPADLNRRNMFGAMLK</sequence>
<dbReference type="InterPro" id="IPR023994">
    <property type="entry name" value="NiFe-hyd_HybE"/>
</dbReference>
<evidence type="ECO:0000256" key="1">
    <source>
        <dbReference type="ARBA" id="ARBA00006532"/>
    </source>
</evidence>
<dbReference type="EMBL" id="FMUQ01000013">
    <property type="protein sequence ID" value="SCY16284.1"/>
    <property type="molecule type" value="Genomic_DNA"/>
</dbReference>
<evidence type="ECO:0000313" key="3">
    <source>
        <dbReference type="Proteomes" id="UP000199588"/>
    </source>
</evidence>
<dbReference type="Gene3D" id="3.30.1460.40">
    <property type="entry name" value="[NiFe]-hydrogenase assembly chaperone, HybE"/>
    <property type="match status" value="1"/>
</dbReference>
<name>A0A1G5DNK6_9PAST</name>
<evidence type="ECO:0000313" key="2">
    <source>
        <dbReference type="EMBL" id="SCY16284.1"/>
    </source>
</evidence>
<reference evidence="2 3" key="1">
    <citation type="submission" date="2016-10" db="EMBL/GenBank/DDBJ databases">
        <authorList>
            <person name="Varghese N."/>
            <person name="Submissions S."/>
        </authorList>
    </citation>
    <scope>NUCLEOTIDE SEQUENCE [LARGE SCALE GENOMIC DNA]</scope>
    <source>
        <strain evidence="2 3">DSM 22022</strain>
    </source>
</reference>
<organism evidence="2 3">
    <name type="scientific">Basfia succiniciproducens</name>
    <dbReference type="NCBI Taxonomy" id="653940"/>
    <lineage>
        <taxon>Bacteria</taxon>
        <taxon>Pseudomonadati</taxon>
        <taxon>Pseudomonadota</taxon>
        <taxon>Gammaproteobacteria</taxon>
        <taxon>Pasteurellales</taxon>
        <taxon>Pasteurellaceae</taxon>
        <taxon>Basfia</taxon>
    </lineage>
</organism>
<dbReference type="RefSeq" id="WP_090656086.1">
    <property type="nucleotide sequence ID" value="NZ_CP015031.1"/>
</dbReference>
<accession>A0A1G5DNK6</accession>
<dbReference type="Pfam" id="PF11939">
    <property type="entry name" value="NiFe-hyd_HybE"/>
    <property type="match status" value="1"/>
</dbReference>
<comment type="caution">
    <text evidence="2">The sequence shown here is derived from an EMBL/GenBank/DDBJ whole genome shotgun (WGS) entry which is preliminary data.</text>
</comment>
<keyword evidence="3" id="KW-1185">Reference proteome</keyword>
<dbReference type="Proteomes" id="UP000199588">
    <property type="component" value="Unassembled WGS sequence"/>
</dbReference>
<protein>
    <submittedName>
        <fullName evidence="2">Tat proofreading chaperone HybE</fullName>
    </submittedName>
</protein>
<comment type="similarity">
    <text evidence="1">Belongs to the HupJ family.</text>
</comment>
<dbReference type="InterPro" id="IPR038530">
    <property type="entry name" value="NiFe-hyd_HybE_sf"/>
</dbReference>
<dbReference type="NCBIfam" id="NF007776">
    <property type="entry name" value="PRK10465.1"/>
    <property type="match status" value="1"/>
</dbReference>
<proteinExistence type="inferred from homology"/>
<dbReference type="NCBIfam" id="TIGR03993">
    <property type="entry name" value="hydrog_HybE"/>
    <property type="match status" value="1"/>
</dbReference>
<gene>
    <name evidence="2" type="ORF">SAMN02910354_01698</name>
</gene>